<evidence type="ECO:0000256" key="7">
    <source>
        <dbReference type="ARBA" id="ARBA00047990"/>
    </source>
</evidence>
<reference evidence="12 13" key="1">
    <citation type="journal article" date="2020" name="Nat. Commun.">
        <title>Donkey genomes provide new insights into domestication and selection for coat color.</title>
        <authorList>
            <person name="Wang"/>
            <person name="C."/>
            <person name="Li"/>
            <person name="H."/>
            <person name="Guo"/>
            <person name="Y."/>
            <person name="Huang"/>
            <person name="J."/>
            <person name="Sun"/>
            <person name="Y."/>
            <person name="Min"/>
            <person name="J."/>
            <person name="Wang"/>
            <person name="J."/>
            <person name="Fang"/>
            <person name="X."/>
            <person name="Zhao"/>
            <person name="Z."/>
            <person name="Wang"/>
            <person name="S."/>
            <person name="Zhang"/>
            <person name="Y."/>
            <person name="Liu"/>
            <person name="Q."/>
            <person name="Jiang"/>
            <person name="Q."/>
            <person name="Wang"/>
            <person name="X."/>
            <person name="Guo"/>
            <person name="Y."/>
            <person name="Yang"/>
            <person name="C."/>
            <person name="Wang"/>
            <person name="Y."/>
            <person name="Tian"/>
            <person name="F."/>
            <person name="Zhuang"/>
            <person name="G."/>
            <person name="Fan"/>
            <person name="Y."/>
            <person name="Gao"/>
            <person name="Q."/>
            <person name="Li"/>
            <person name="Y."/>
            <person name="Ju"/>
            <person name="Z."/>
            <person name="Li"/>
            <person name="J."/>
            <person name="Li"/>
            <person name="R."/>
            <person name="Hou"/>
            <person name="M."/>
            <person name="Yang"/>
            <person name="G."/>
            <person name="Liu"/>
            <person name="G."/>
            <person name="Liu"/>
            <person name="W."/>
            <person name="Guo"/>
            <person name="J."/>
            <person name="Pan"/>
            <person name="S."/>
            <person name="Fan"/>
            <person name="G."/>
            <person name="Zhang"/>
            <person name="W."/>
            <person name="Zhang"/>
            <person name="R."/>
            <person name="Yu"/>
            <person name="J."/>
            <person name="Zhang"/>
            <person name="X."/>
            <person name="Yin"/>
            <person name="Q."/>
            <person name="Ji"/>
            <person name="C."/>
            <person name="Jin"/>
            <person name="Y."/>
            <person name="Yue"/>
            <person name="G."/>
            <person name="Liu"/>
            <person name="M."/>
            <person name="Xu"/>
            <person name="J."/>
            <person name="Liu"/>
            <person name="S."/>
            <person name="Jordana"/>
            <person name="J."/>
            <person name="Noce"/>
            <person name="A."/>
            <person name="Amills"/>
            <person name="M."/>
            <person name="Wu"/>
            <person name="D.D."/>
            <person name="Li"/>
            <person name="S."/>
            <person name="Zhou"/>
            <person name="X. and Zhong"/>
            <person name="J."/>
        </authorList>
    </citation>
    <scope>NUCLEOTIDE SEQUENCE [LARGE SCALE GENOMIC DNA]</scope>
</reference>
<evidence type="ECO:0000256" key="10">
    <source>
        <dbReference type="SAM" id="MobiDB-lite"/>
    </source>
</evidence>
<evidence type="ECO:0000256" key="9">
    <source>
        <dbReference type="RuleBase" id="RU361145"/>
    </source>
</evidence>
<evidence type="ECO:0000256" key="8">
    <source>
        <dbReference type="PIRSR" id="PIRSR601519-1"/>
    </source>
</evidence>
<feature type="binding site" evidence="8">
    <location>
        <position position="155"/>
    </location>
    <ligand>
        <name>Fe cation</name>
        <dbReference type="ChEBI" id="CHEBI:24875"/>
        <label>1</label>
    </ligand>
</feature>
<feature type="region of interest" description="Disordered" evidence="10">
    <location>
        <begin position="173"/>
        <end position="193"/>
    </location>
</feature>
<keyword evidence="4" id="KW-0560">Oxidoreductase</keyword>
<dbReference type="PANTHER" id="PTHR11431:SF54">
    <property type="entry name" value="FERRITIN"/>
    <property type="match status" value="1"/>
</dbReference>
<evidence type="ECO:0000256" key="1">
    <source>
        <dbReference type="ARBA" id="ARBA00007513"/>
    </source>
</evidence>
<keyword evidence="13" id="KW-1185">Reference proteome</keyword>
<name>A0A9L0I6B9_EQUAS</name>
<evidence type="ECO:0000259" key="11">
    <source>
        <dbReference type="PROSITE" id="PS50905"/>
    </source>
</evidence>
<dbReference type="GO" id="GO:0008199">
    <property type="term" value="F:ferric iron binding"/>
    <property type="evidence" value="ECO:0007669"/>
    <property type="project" value="InterPro"/>
</dbReference>
<dbReference type="Ensembl" id="ENSEAST00005077692.1">
    <property type="protein sequence ID" value="ENSEASP00005035792.1"/>
    <property type="gene ID" value="ENSEASG00005038118.1"/>
</dbReference>
<feature type="binding site" evidence="8">
    <location>
        <position position="122"/>
    </location>
    <ligand>
        <name>Fe cation</name>
        <dbReference type="ChEBI" id="CHEBI:24875"/>
        <label>1</label>
    </ligand>
</feature>
<comment type="catalytic activity">
    <reaction evidence="7">
        <text>4 Fe(2+) + O2 + 4 H(+) = 4 Fe(3+) + 2 H2O</text>
        <dbReference type="Rhea" id="RHEA:11148"/>
        <dbReference type="ChEBI" id="CHEBI:15377"/>
        <dbReference type="ChEBI" id="CHEBI:15378"/>
        <dbReference type="ChEBI" id="CHEBI:15379"/>
        <dbReference type="ChEBI" id="CHEBI:29033"/>
        <dbReference type="ChEBI" id="CHEBI:29034"/>
        <dbReference type="EC" id="1.16.3.1"/>
    </reaction>
</comment>
<keyword evidence="5 8" id="KW-0408">Iron</keyword>
<dbReference type="PANTHER" id="PTHR11431">
    <property type="entry name" value="FERRITIN"/>
    <property type="match status" value="1"/>
</dbReference>
<dbReference type="InterPro" id="IPR008331">
    <property type="entry name" value="Ferritin_DPS_dom"/>
</dbReference>
<evidence type="ECO:0000256" key="4">
    <source>
        <dbReference type="ARBA" id="ARBA00023002"/>
    </source>
</evidence>
<dbReference type="SUPFAM" id="SSF47240">
    <property type="entry name" value="Ferritin-like"/>
    <property type="match status" value="1"/>
</dbReference>
<dbReference type="GO" id="GO:0005737">
    <property type="term" value="C:cytoplasm"/>
    <property type="evidence" value="ECO:0007669"/>
    <property type="project" value="TreeGrafter"/>
</dbReference>
<evidence type="ECO:0000313" key="12">
    <source>
        <dbReference type="Ensembl" id="ENSEASP00005035792.1"/>
    </source>
</evidence>
<dbReference type="GeneTree" id="ENSGT00850000132566"/>
<protein>
    <recommendedName>
        <fullName evidence="9">Ferritin</fullName>
    </recommendedName>
</protein>
<dbReference type="InterPro" id="IPR009040">
    <property type="entry name" value="Ferritin-like_diiron"/>
</dbReference>
<dbReference type="InterPro" id="IPR001519">
    <property type="entry name" value="Ferritin"/>
</dbReference>
<keyword evidence="3 8" id="KW-0479">Metal-binding</keyword>
<dbReference type="CDD" id="cd01056">
    <property type="entry name" value="Euk_Ferritin"/>
    <property type="match status" value="1"/>
</dbReference>
<evidence type="ECO:0000256" key="6">
    <source>
        <dbReference type="ARBA" id="ARBA00025111"/>
    </source>
</evidence>
<dbReference type="GO" id="GO:0006879">
    <property type="term" value="P:intracellular iron ion homeostasis"/>
    <property type="evidence" value="ECO:0007669"/>
    <property type="project" value="UniProtKB-KW"/>
</dbReference>
<reference evidence="12" key="3">
    <citation type="submission" date="2025-09" db="UniProtKB">
        <authorList>
            <consortium name="Ensembl"/>
        </authorList>
    </citation>
    <scope>IDENTIFICATION</scope>
</reference>
<organism evidence="12 13">
    <name type="scientific">Equus asinus</name>
    <name type="common">Donkey</name>
    <name type="synonym">Equus africanus asinus</name>
    <dbReference type="NCBI Taxonomy" id="9793"/>
    <lineage>
        <taxon>Eukaryota</taxon>
        <taxon>Metazoa</taxon>
        <taxon>Chordata</taxon>
        <taxon>Craniata</taxon>
        <taxon>Vertebrata</taxon>
        <taxon>Euteleostomi</taxon>
        <taxon>Mammalia</taxon>
        <taxon>Eutheria</taxon>
        <taxon>Laurasiatheria</taxon>
        <taxon>Perissodactyla</taxon>
        <taxon>Equidae</taxon>
        <taxon>Equus</taxon>
    </lineage>
</organism>
<dbReference type="InterPro" id="IPR012347">
    <property type="entry name" value="Ferritin-like"/>
</dbReference>
<sequence length="193" mass="22231">MAAQVCSLLSEECRVAINHIVSYELHVSDAYLSMACYYDGETKEPPFATFFEDQAEVKRAHARQFLKYLRKHESKICLPVIQEEIKLCLRWESDSPVPLQQRPDIDNWGTGLQALESALELENTLNNLLQDLKTLASENHETDLSRFLGKFLDKQKRNIRYLENQVGYQKELEKLAQKENPSEKTPEASAKEA</sequence>
<evidence type="ECO:0000256" key="5">
    <source>
        <dbReference type="ARBA" id="ARBA00023004"/>
    </source>
</evidence>
<gene>
    <name evidence="12" type="primary">LOC106824246</name>
</gene>
<feature type="domain" description="Ferritin-like diiron" evidence="11">
    <location>
        <begin position="7"/>
        <end position="173"/>
    </location>
</feature>
<feature type="binding site" evidence="8">
    <location>
        <position position="24"/>
    </location>
    <ligand>
        <name>Fe cation</name>
        <dbReference type="ChEBI" id="CHEBI:24875"/>
        <label>1</label>
    </ligand>
</feature>
<comment type="function">
    <text evidence="9">Stores iron in a soluble, non-toxic, readily available form. Important for iron homeostasis. Iron is taken up in the ferrous form and deposited as ferric hydroxides after oxidation.</text>
</comment>
<evidence type="ECO:0000256" key="3">
    <source>
        <dbReference type="ARBA" id="ARBA00022723"/>
    </source>
</evidence>
<keyword evidence="2 9" id="KW-0409">Iron storage</keyword>
<dbReference type="AlphaFoldDB" id="A0A9L0I6B9"/>
<evidence type="ECO:0000313" key="13">
    <source>
        <dbReference type="Proteomes" id="UP000694387"/>
    </source>
</evidence>
<reference evidence="12" key="2">
    <citation type="submission" date="2025-08" db="UniProtKB">
        <authorList>
            <consortium name="Ensembl"/>
        </authorList>
    </citation>
    <scope>IDENTIFICATION</scope>
</reference>
<dbReference type="Gene3D" id="1.20.1260.10">
    <property type="match status" value="1"/>
</dbReference>
<dbReference type="GO" id="GO:0008198">
    <property type="term" value="F:ferrous iron binding"/>
    <property type="evidence" value="ECO:0007669"/>
    <property type="project" value="TreeGrafter"/>
</dbReference>
<dbReference type="PROSITE" id="PS50905">
    <property type="entry name" value="FERRITIN_LIKE"/>
    <property type="match status" value="1"/>
</dbReference>
<proteinExistence type="inferred from homology"/>
<dbReference type="Pfam" id="PF00210">
    <property type="entry name" value="Ferritin"/>
    <property type="match status" value="1"/>
</dbReference>
<feature type="binding site" evidence="8">
    <location>
        <position position="61"/>
    </location>
    <ligand>
        <name>Fe cation</name>
        <dbReference type="ChEBI" id="CHEBI:24875"/>
        <label>1</label>
    </ligand>
</feature>
<comment type="function">
    <text evidence="6">Stores iron in a soluble, non-toxic, readily available form. Important for iron homeostasis. Has ferroxidase activity. Iron is taken up in the ferrous form and deposited as ferric hydroxides after oxidation.</text>
</comment>
<dbReference type="Proteomes" id="UP000694387">
    <property type="component" value="Chromosome 5"/>
</dbReference>
<comment type="similarity">
    <text evidence="1 9">Belongs to the ferritin family.</text>
</comment>
<evidence type="ECO:0000256" key="2">
    <source>
        <dbReference type="ARBA" id="ARBA00022434"/>
    </source>
</evidence>
<accession>A0A9L0I6B9</accession>
<dbReference type="GO" id="GO:0006826">
    <property type="term" value="P:iron ion transport"/>
    <property type="evidence" value="ECO:0007669"/>
    <property type="project" value="InterPro"/>
</dbReference>
<dbReference type="InterPro" id="IPR009078">
    <property type="entry name" value="Ferritin-like_SF"/>
</dbReference>
<dbReference type="GO" id="GO:0004322">
    <property type="term" value="F:ferroxidase activity"/>
    <property type="evidence" value="ECO:0007669"/>
    <property type="project" value="UniProtKB-EC"/>
</dbReference>